<dbReference type="Pfam" id="PF00106">
    <property type="entry name" value="adh_short"/>
    <property type="match status" value="1"/>
</dbReference>
<reference evidence="3 4" key="1">
    <citation type="submission" date="2019-06" db="EMBL/GenBank/DDBJ databases">
        <title>Sequencing the genomes of 1000 actinobacteria strains.</title>
        <authorList>
            <person name="Klenk H.-P."/>
        </authorList>
    </citation>
    <scope>NUCLEOTIDE SEQUENCE [LARGE SCALE GENOMIC DNA]</scope>
    <source>
        <strain evidence="3 4">DSM 44826</strain>
    </source>
</reference>
<evidence type="ECO:0000313" key="3">
    <source>
        <dbReference type="EMBL" id="TWF71861.1"/>
    </source>
</evidence>
<dbReference type="PRINTS" id="PR00081">
    <property type="entry name" value="GDHRDH"/>
</dbReference>
<dbReference type="Gene3D" id="3.40.50.720">
    <property type="entry name" value="NAD(P)-binding Rossmann-like Domain"/>
    <property type="match status" value="1"/>
</dbReference>
<proteinExistence type="inferred from homology"/>
<protein>
    <submittedName>
        <fullName evidence="3">NAD(P)-dependent dehydrogenase (Short-subunit alcohol dehydrogenase family)</fullName>
    </submittedName>
</protein>
<dbReference type="GO" id="GO:0016491">
    <property type="term" value="F:oxidoreductase activity"/>
    <property type="evidence" value="ECO:0007669"/>
    <property type="project" value="UniProtKB-KW"/>
</dbReference>
<gene>
    <name evidence="3" type="ORF">FHX73_1758</name>
</gene>
<comment type="caution">
    <text evidence="3">The sequence shown here is derived from an EMBL/GenBank/DDBJ whole genome shotgun (WGS) entry which is preliminary data.</text>
</comment>
<evidence type="ECO:0000256" key="1">
    <source>
        <dbReference type="ARBA" id="ARBA00006484"/>
    </source>
</evidence>
<evidence type="ECO:0000313" key="4">
    <source>
        <dbReference type="Proteomes" id="UP000317940"/>
    </source>
</evidence>
<dbReference type="PANTHER" id="PTHR24321:SF8">
    <property type="entry name" value="ESTRADIOL 17-BETA-DEHYDROGENASE 8-RELATED"/>
    <property type="match status" value="1"/>
</dbReference>
<name>A0A561SAG4_9ACTN</name>
<accession>A0A561SAG4</accession>
<dbReference type="AlphaFoldDB" id="A0A561SAG4"/>
<dbReference type="Pfam" id="PF13561">
    <property type="entry name" value="adh_short_C2"/>
    <property type="match status" value="1"/>
</dbReference>
<dbReference type="SUPFAM" id="SSF51735">
    <property type="entry name" value="NAD(P)-binding Rossmann-fold domains"/>
    <property type="match status" value="1"/>
</dbReference>
<dbReference type="PANTHER" id="PTHR24321">
    <property type="entry name" value="DEHYDROGENASES, SHORT CHAIN"/>
    <property type="match status" value="1"/>
</dbReference>
<dbReference type="EMBL" id="VIWT01000007">
    <property type="protein sequence ID" value="TWF71861.1"/>
    <property type="molecule type" value="Genomic_DNA"/>
</dbReference>
<organism evidence="3 4">
    <name type="scientific">Kitasatospora viridis</name>
    <dbReference type="NCBI Taxonomy" id="281105"/>
    <lineage>
        <taxon>Bacteria</taxon>
        <taxon>Bacillati</taxon>
        <taxon>Actinomycetota</taxon>
        <taxon>Actinomycetes</taxon>
        <taxon>Kitasatosporales</taxon>
        <taxon>Streptomycetaceae</taxon>
        <taxon>Kitasatospora</taxon>
    </lineage>
</organism>
<sequence>MSPSKVVITGAASGMGAALAERLRSRGTPVLGVDRESADIDADLGSRAGRRRCVERVRDLAGASLGGLVTCAGVSGHAGLPGSEVVSVNYFGTVDVMSGLRPLLAAGPSAAAVAISSIGAAVHPDLDLALVDACLAGDEEKARALADAAGPPNAYVAAKLALIRWARLNATTAEWIGAGVTLNTIAPGLVDTPMVANARRSADGRAVVDGFGVPAGRAGRPQEVAALAEFLLGGEARYLVGAVLVIDGGTEAASRPDWRPSS</sequence>
<dbReference type="InterPro" id="IPR002347">
    <property type="entry name" value="SDR_fam"/>
</dbReference>
<evidence type="ECO:0000256" key="2">
    <source>
        <dbReference type="ARBA" id="ARBA00023002"/>
    </source>
</evidence>
<dbReference type="Proteomes" id="UP000317940">
    <property type="component" value="Unassembled WGS sequence"/>
</dbReference>
<keyword evidence="4" id="KW-1185">Reference proteome</keyword>
<dbReference type="InterPro" id="IPR036291">
    <property type="entry name" value="NAD(P)-bd_dom_sf"/>
</dbReference>
<dbReference type="RefSeq" id="WP_246214237.1">
    <property type="nucleotide sequence ID" value="NZ_BAAAMZ010000001.1"/>
</dbReference>
<keyword evidence="2" id="KW-0560">Oxidoreductase</keyword>
<comment type="similarity">
    <text evidence="1">Belongs to the short-chain dehydrogenases/reductases (SDR) family.</text>
</comment>